<proteinExistence type="predicted"/>
<dbReference type="PANTHER" id="PTHR43198">
    <property type="entry name" value="BIFUNCTIONAL TH2 PROTEIN"/>
    <property type="match status" value="1"/>
</dbReference>
<evidence type="ECO:0000313" key="2">
    <source>
        <dbReference type="Proteomes" id="UP001187192"/>
    </source>
</evidence>
<comment type="caution">
    <text evidence="1">The sequence shown here is derived from an EMBL/GenBank/DDBJ whole genome shotgun (WGS) entry which is preliminary data.</text>
</comment>
<name>A0AA88JAA7_FICCA</name>
<organism evidence="1 2">
    <name type="scientific">Ficus carica</name>
    <name type="common">Common fig</name>
    <dbReference type="NCBI Taxonomy" id="3494"/>
    <lineage>
        <taxon>Eukaryota</taxon>
        <taxon>Viridiplantae</taxon>
        <taxon>Streptophyta</taxon>
        <taxon>Embryophyta</taxon>
        <taxon>Tracheophyta</taxon>
        <taxon>Spermatophyta</taxon>
        <taxon>Magnoliopsida</taxon>
        <taxon>eudicotyledons</taxon>
        <taxon>Gunneridae</taxon>
        <taxon>Pentapetalae</taxon>
        <taxon>rosids</taxon>
        <taxon>fabids</taxon>
        <taxon>Rosales</taxon>
        <taxon>Moraceae</taxon>
        <taxon>Ficeae</taxon>
        <taxon>Ficus</taxon>
    </lineage>
</organism>
<dbReference type="InterPro" id="IPR050967">
    <property type="entry name" value="Thiamine_Salvage_TenA"/>
</dbReference>
<protein>
    <submittedName>
        <fullName evidence="1">Uncharacterized protein</fullName>
    </submittedName>
</protein>
<reference evidence="1" key="1">
    <citation type="submission" date="2023-07" db="EMBL/GenBank/DDBJ databases">
        <title>draft genome sequence of fig (Ficus carica).</title>
        <authorList>
            <person name="Takahashi T."/>
            <person name="Nishimura K."/>
        </authorList>
    </citation>
    <scope>NUCLEOTIDE SEQUENCE</scope>
</reference>
<gene>
    <name evidence="1" type="ORF">TIFTF001_038785</name>
</gene>
<dbReference type="AlphaFoldDB" id="A0AA88JAA7"/>
<dbReference type="EMBL" id="BTGU01000921">
    <property type="protein sequence ID" value="GMN69738.1"/>
    <property type="molecule type" value="Genomic_DNA"/>
</dbReference>
<dbReference type="InterPro" id="IPR016084">
    <property type="entry name" value="Haem_Oase-like_multi-hlx"/>
</dbReference>
<sequence length="196" mass="22638">MAEENFNPSSPYWNKFGDESLFALYSPLFLSLAAGDLPANDFSRLISMYQRTLNDFEHGYVGICHASSDDDFEREAISHLKKSVKDERKTYELVIKTMLISPTKQKKIDGRENKYRAFLHDKSNTKLEEWERKLGERKVAPVYALAAIASSRRLYFNLCCRIQDIPEPNWVDHFSSQAYEVCRLYSPCCSILVAES</sequence>
<keyword evidence="2" id="KW-1185">Reference proteome</keyword>
<dbReference type="Proteomes" id="UP001187192">
    <property type="component" value="Unassembled WGS sequence"/>
</dbReference>
<dbReference type="PANTHER" id="PTHR43198:SF2">
    <property type="entry name" value="SI:CH1073-67J19.1-RELATED"/>
    <property type="match status" value="1"/>
</dbReference>
<dbReference type="GO" id="GO:0005829">
    <property type="term" value="C:cytosol"/>
    <property type="evidence" value="ECO:0007669"/>
    <property type="project" value="TreeGrafter"/>
</dbReference>
<accession>A0AA88JAA7</accession>
<dbReference type="Gene3D" id="1.20.910.10">
    <property type="entry name" value="Heme oxygenase-like"/>
    <property type="match status" value="1"/>
</dbReference>
<evidence type="ECO:0000313" key="1">
    <source>
        <dbReference type="EMBL" id="GMN69738.1"/>
    </source>
</evidence>